<evidence type="ECO:0000313" key="2">
    <source>
        <dbReference type="EMBL" id="MCL6741475.1"/>
    </source>
</evidence>
<feature type="transmembrane region" description="Helical" evidence="1">
    <location>
        <begin position="136"/>
        <end position="153"/>
    </location>
</feature>
<evidence type="ECO:0000256" key="1">
    <source>
        <dbReference type="SAM" id="Phobius"/>
    </source>
</evidence>
<reference evidence="2" key="1">
    <citation type="submission" date="2022-05" db="EMBL/GenBank/DDBJ databases">
        <authorList>
            <person name="Jo J.-H."/>
            <person name="Im W.-T."/>
        </authorList>
    </citation>
    <scope>NUCLEOTIDE SEQUENCE</scope>
    <source>
        <strain evidence="2">RB56-2</strain>
    </source>
</reference>
<feature type="transmembrane region" description="Helical" evidence="1">
    <location>
        <begin position="44"/>
        <end position="65"/>
    </location>
</feature>
<comment type="caution">
    <text evidence="2">The sequence shown here is derived from an EMBL/GenBank/DDBJ whole genome shotgun (WGS) entry which is preliminary data.</text>
</comment>
<keyword evidence="3" id="KW-1185">Reference proteome</keyword>
<dbReference type="EMBL" id="JAMGBB010000001">
    <property type="protein sequence ID" value="MCL6741475.1"/>
    <property type="molecule type" value="Genomic_DNA"/>
</dbReference>
<keyword evidence="1" id="KW-0812">Transmembrane</keyword>
<proteinExistence type="predicted"/>
<sequence length="158" mass="17754">MLFIARSRRQLVKFNASSRETSRCPSAGYIQYRRSPEKQGKDRVAQVLMTLGLFFVPLLGLHMLLQFLKSLLLNRTVRMAMAEHPEKLPILLEKLEAANSGWRQDVVGWSAVAMGLGITAGAAFQEESARVPTVQFALTPLFVGVALLLHFRFTRKQP</sequence>
<organism evidence="2 3">
    <name type="scientific">Sphingomonas brevis</name>
    <dbReference type="NCBI Taxonomy" id="2908206"/>
    <lineage>
        <taxon>Bacteria</taxon>
        <taxon>Pseudomonadati</taxon>
        <taxon>Pseudomonadota</taxon>
        <taxon>Alphaproteobacteria</taxon>
        <taxon>Sphingomonadales</taxon>
        <taxon>Sphingomonadaceae</taxon>
        <taxon>Sphingomonas</taxon>
    </lineage>
</organism>
<keyword evidence="1" id="KW-1133">Transmembrane helix</keyword>
<accession>A0ABT0SAN3</accession>
<protein>
    <submittedName>
        <fullName evidence="2">Uncharacterized protein</fullName>
    </submittedName>
</protein>
<name>A0ABT0SAN3_9SPHN</name>
<evidence type="ECO:0000313" key="3">
    <source>
        <dbReference type="Proteomes" id="UP001165383"/>
    </source>
</evidence>
<dbReference type="Proteomes" id="UP001165383">
    <property type="component" value="Unassembled WGS sequence"/>
</dbReference>
<gene>
    <name evidence="2" type="ORF">LZ518_10060</name>
</gene>
<keyword evidence="1" id="KW-0472">Membrane</keyword>
<dbReference type="RefSeq" id="WP_249915856.1">
    <property type="nucleotide sequence ID" value="NZ_JAMGBB010000001.1"/>
</dbReference>